<evidence type="ECO:0000313" key="12">
    <source>
        <dbReference type="Proteomes" id="UP000014978"/>
    </source>
</evidence>
<dbReference type="GO" id="GO:0000139">
    <property type="term" value="C:Golgi membrane"/>
    <property type="evidence" value="ECO:0007669"/>
    <property type="project" value="UniProtKB-SubCell"/>
</dbReference>
<evidence type="ECO:0000256" key="6">
    <source>
        <dbReference type="ARBA" id="ARBA00022989"/>
    </source>
</evidence>
<evidence type="ECO:0000256" key="1">
    <source>
        <dbReference type="ARBA" id="ARBA00004477"/>
    </source>
</evidence>
<comment type="function">
    <text evidence="10">Mediator of sterol homeostasis involved in sterol uptake, trafficking and distribution into membranes.</text>
</comment>
<comment type="function">
    <text evidence="10">Regulates also the sphingolipid metabolism.</text>
</comment>
<dbReference type="GO" id="GO:0006665">
    <property type="term" value="P:sphingolipid metabolic process"/>
    <property type="evidence" value="ECO:0007669"/>
    <property type="project" value="UniProtKB-UniRule"/>
</dbReference>
<evidence type="ECO:0000256" key="10">
    <source>
        <dbReference type="RuleBase" id="RU368065"/>
    </source>
</evidence>
<dbReference type="InterPro" id="IPR007290">
    <property type="entry name" value="Arv1"/>
</dbReference>
<keyword evidence="12" id="KW-1185">Reference proteome</keyword>
<proteinExistence type="inferred from homology"/>
<keyword evidence="10" id="KW-0333">Golgi apparatus</keyword>
<evidence type="ECO:0000256" key="9">
    <source>
        <dbReference type="ARBA" id="ARBA00023136"/>
    </source>
</evidence>
<dbReference type="EMBL" id="ATCN01000409">
    <property type="protein sequence ID" value="EPR79082.1"/>
    <property type="molecule type" value="Genomic_DNA"/>
</dbReference>
<comment type="caution">
    <text evidence="11">The sequence shown here is derived from an EMBL/GenBank/DDBJ whole genome shotgun (WGS) entry which is preliminary data.</text>
</comment>
<keyword evidence="10" id="KW-0746">Sphingolipid metabolism</keyword>
<keyword evidence="4 10" id="KW-0812">Transmembrane</keyword>
<gene>
    <name evidence="11" type="ORF">SLOPH_140</name>
</gene>
<organism evidence="11 12">
    <name type="scientific">Spraguea lophii (strain 42_110)</name>
    <name type="common">Microsporidian parasite</name>
    <dbReference type="NCBI Taxonomy" id="1358809"/>
    <lineage>
        <taxon>Eukaryota</taxon>
        <taxon>Fungi</taxon>
        <taxon>Fungi incertae sedis</taxon>
        <taxon>Microsporidia</taxon>
        <taxon>Spragueidae</taxon>
        <taxon>Spraguea</taxon>
    </lineage>
</organism>
<dbReference type="AlphaFoldDB" id="S7WB97"/>
<dbReference type="Pfam" id="PF04161">
    <property type="entry name" value="Arv1"/>
    <property type="match status" value="1"/>
</dbReference>
<dbReference type="GO" id="GO:0016125">
    <property type="term" value="P:sterol metabolic process"/>
    <property type="evidence" value="ECO:0007669"/>
    <property type="project" value="UniProtKB-UniRule"/>
</dbReference>
<evidence type="ECO:0000256" key="3">
    <source>
        <dbReference type="ARBA" id="ARBA00022448"/>
    </source>
</evidence>
<feature type="transmembrane region" description="Helical" evidence="10">
    <location>
        <begin position="142"/>
        <end position="160"/>
    </location>
</feature>
<evidence type="ECO:0000313" key="11">
    <source>
        <dbReference type="EMBL" id="EPR79082.1"/>
    </source>
</evidence>
<evidence type="ECO:0000256" key="5">
    <source>
        <dbReference type="ARBA" id="ARBA00022824"/>
    </source>
</evidence>
<keyword evidence="6 10" id="KW-1133">Transmembrane helix</keyword>
<dbReference type="GO" id="GO:0005789">
    <property type="term" value="C:endoplasmic reticulum membrane"/>
    <property type="evidence" value="ECO:0007669"/>
    <property type="project" value="UniProtKB-SubCell"/>
</dbReference>
<reference evidence="12" key="1">
    <citation type="journal article" date="2013" name="PLoS Genet.">
        <title>The genome of Spraguea lophii and the basis of host-microsporidian interactions.</title>
        <authorList>
            <person name="Campbell S.E."/>
            <person name="Williams T.A."/>
            <person name="Yousuf A."/>
            <person name="Soanes D.M."/>
            <person name="Paszkiewicz K.H."/>
            <person name="Williams B.A.P."/>
        </authorList>
    </citation>
    <scope>NUCLEOTIDE SEQUENCE [LARGE SCALE GENOMIC DNA]</scope>
    <source>
        <strain evidence="12">42_110</strain>
    </source>
</reference>
<feature type="transmembrane region" description="Helical" evidence="10">
    <location>
        <begin position="77"/>
        <end position="97"/>
    </location>
</feature>
<evidence type="ECO:0000256" key="4">
    <source>
        <dbReference type="ARBA" id="ARBA00022692"/>
    </source>
</evidence>
<protein>
    <recommendedName>
        <fullName evidence="10">Protein ARV</fullName>
    </recommendedName>
</protein>
<keyword evidence="7 10" id="KW-0445">Lipid transport</keyword>
<evidence type="ECO:0000256" key="2">
    <source>
        <dbReference type="ARBA" id="ARBA00009187"/>
    </source>
</evidence>
<dbReference type="GO" id="GO:0032366">
    <property type="term" value="P:intracellular sterol transport"/>
    <property type="evidence" value="ECO:0007669"/>
    <property type="project" value="UniProtKB-UniRule"/>
</dbReference>
<evidence type="ECO:0000256" key="8">
    <source>
        <dbReference type="ARBA" id="ARBA00023098"/>
    </source>
</evidence>
<dbReference type="FunCoup" id="S7WB97">
    <property type="interactions" value="85"/>
</dbReference>
<comment type="similarity">
    <text evidence="2 10">Belongs to the ARV1 family.</text>
</comment>
<dbReference type="VEuPathDB" id="MicrosporidiaDB:SLOPH_140"/>
<keyword evidence="3 10" id="KW-0813">Transport</keyword>
<name>S7WB97_SPRLO</name>
<dbReference type="HOGENOM" id="CLU_1603818_0_0_1"/>
<sequence>MRCIECFEPLPYIFSKYTNGDNDIKICICGKPCDRYFELRPIVFILDLLLLKKRALIHIIHNKKDTIIFNYLPIFSVFYPILFLQLLFIFIIFKFYFNISYRIFAISSFYIFLVLFTDGFIVTILIISTQTKTLNLIKNNNYYLAVVFIHVLTYFMANFINKILLI</sequence>
<comment type="subcellular location">
    <subcellularLocation>
        <location evidence="1 10">Endoplasmic reticulum membrane</location>
        <topology evidence="1 10">Multi-pass membrane protein</topology>
    </subcellularLocation>
    <subcellularLocation>
        <location evidence="10">Golgi apparatus membrane</location>
        <topology evidence="10">Multi-pass membrane protein</topology>
    </subcellularLocation>
</comment>
<dbReference type="GO" id="GO:0097036">
    <property type="term" value="P:regulation of plasma membrane sterol distribution"/>
    <property type="evidence" value="ECO:0007669"/>
    <property type="project" value="UniProtKB-UniRule"/>
</dbReference>
<feature type="transmembrane region" description="Helical" evidence="10">
    <location>
        <begin position="109"/>
        <end position="130"/>
    </location>
</feature>
<keyword evidence="9 10" id="KW-0472">Membrane</keyword>
<dbReference type="Proteomes" id="UP000014978">
    <property type="component" value="Unassembled WGS sequence"/>
</dbReference>
<keyword evidence="8 10" id="KW-0443">Lipid metabolism</keyword>
<accession>S7WB97</accession>
<keyword evidence="5 10" id="KW-0256">Endoplasmic reticulum</keyword>
<evidence type="ECO:0000256" key="7">
    <source>
        <dbReference type="ARBA" id="ARBA00023055"/>
    </source>
</evidence>
<dbReference type="InParanoid" id="S7WB97"/>